<sequence length="81" mass="9227">MLLRDRGEPLQDEQARTIRPRLVDLRGHREQAIEPSLLIQEGRAFRTCRKSPRGLARCRGPTLDIASPCLGQSSELIRRHA</sequence>
<gene>
    <name evidence="1" type="ORF">AOQ72_06415</name>
</gene>
<protein>
    <submittedName>
        <fullName evidence="1">Uncharacterized protein</fullName>
    </submittedName>
</protein>
<dbReference type="AlphaFoldDB" id="A0A0R3CYS5"/>
<evidence type="ECO:0000313" key="2">
    <source>
        <dbReference type="Proteomes" id="UP000051380"/>
    </source>
</evidence>
<comment type="caution">
    <text evidence="1">The sequence shown here is derived from an EMBL/GenBank/DDBJ whole genome shotgun (WGS) entry which is preliminary data.</text>
</comment>
<proteinExistence type="predicted"/>
<accession>A0A0R3CYS5</accession>
<reference evidence="1 2" key="1">
    <citation type="submission" date="2015-09" db="EMBL/GenBank/DDBJ databases">
        <title>Draft Genome Sequence of the Strain BR 3267 (Bradyrhizobium yuanmingense) recommended as inoculant for cowpea in Brazil.</title>
        <authorList>
            <person name="Simoes-Araujo J.L."/>
            <person name="Zilli J.E."/>
        </authorList>
    </citation>
    <scope>NUCLEOTIDE SEQUENCE [LARGE SCALE GENOMIC DNA]</scope>
    <source>
        <strain evidence="1 2">BR3267</strain>
    </source>
</reference>
<name>A0A0R3CYS5_9BRAD</name>
<organism evidence="1 2">
    <name type="scientific">Bradyrhizobium yuanmingense</name>
    <dbReference type="NCBI Taxonomy" id="108015"/>
    <lineage>
        <taxon>Bacteria</taxon>
        <taxon>Pseudomonadati</taxon>
        <taxon>Pseudomonadota</taxon>
        <taxon>Alphaproteobacteria</taxon>
        <taxon>Hyphomicrobiales</taxon>
        <taxon>Nitrobacteraceae</taxon>
        <taxon>Bradyrhizobium</taxon>
    </lineage>
</organism>
<dbReference type="Proteomes" id="UP000051380">
    <property type="component" value="Unassembled WGS sequence"/>
</dbReference>
<evidence type="ECO:0000313" key="1">
    <source>
        <dbReference type="EMBL" id="KRQ02711.1"/>
    </source>
</evidence>
<dbReference type="EMBL" id="LJYF01000002">
    <property type="protein sequence ID" value="KRQ02711.1"/>
    <property type="molecule type" value="Genomic_DNA"/>
</dbReference>